<dbReference type="Pfam" id="PF02130">
    <property type="entry name" value="YbeY"/>
    <property type="match status" value="1"/>
</dbReference>
<keyword evidence="3 9" id="KW-0698">rRNA processing</keyword>
<organism evidence="10 11">
    <name type="scientific">Bombilactobacillus thymidiniphilus</name>
    <dbReference type="NCBI Taxonomy" id="2923363"/>
    <lineage>
        <taxon>Bacteria</taxon>
        <taxon>Bacillati</taxon>
        <taxon>Bacillota</taxon>
        <taxon>Bacilli</taxon>
        <taxon>Lactobacillales</taxon>
        <taxon>Lactobacillaceae</taxon>
        <taxon>Bombilactobacillus</taxon>
    </lineage>
</organism>
<keyword evidence="9" id="KW-0963">Cytoplasm</keyword>
<dbReference type="SUPFAM" id="SSF55486">
    <property type="entry name" value="Metalloproteases ('zincins'), catalytic domain"/>
    <property type="match status" value="1"/>
</dbReference>
<comment type="function">
    <text evidence="9">Single strand-specific metallo-endoribonuclease involved in late-stage 70S ribosome quality control and in maturation of the 3' terminus of the 16S rRNA.</text>
</comment>
<evidence type="ECO:0000256" key="7">
    <source>
        <dbReference type="ARBA" id="ARBA00022801"/>
    </source>
</evidence>
<evidence type="ECO:0000256" key="6">
    <source>
        <dbReference type="ARBA" id="ARBA00022759"/>
    </source>
</evidence>
<name>A0ABY4PDE2_9LACO</name>
<evidence type="ECO:0000313" key="11">
    <source>
        <dbReference type="Proteomes" id="UP000831947"/>
    </source>
</evidence>
<dbReference type="Gene3D" id="3.40.390.30">
    <property type="entry name" value="Metalloproteases ('zincins'), catalytic domain"/>
    <property type="match status" value="1"/>
</dbReference>
<evidence type="ECO:0000256" key="8">
    <source>
        <dbReference type="ARBA" id="ARBA00022833"/>
    </source>
</evidence>
<keyword evidence="8 9" id="KW-0862">Zinc</keyword>
<gene>
    <name evidence="9 10" type="primary">ybeY</name>
    <name evidence="10" type="ORF">MOO47_07170</name>
</gene>
<keyword evidence="7 9" id="KW-0378">Hydrolase</keyword>
<evidence type="ECO:0000256" key="4">
    <source>
        <dbReference type="ARBA" id="ARBA00022722"/>
    </source>
</evidence>
<reference evidence="10 11" key="1">
    <citation type="journal article" date="2022" name="Int. J. Syst. Evol. Microbiol.">
        <title>Apilactobacillus apisilvae sp. nov., Nicolia spurrieriana gen. nov. sp. nov., Bombilactobacillus folatiphilus sp. nov. and Bombilactobacillus thymidiniphilus sp. nov., four new lactic acid bacterial isolates from stingless bees Tetragonula carbonaria and Austroplebeia australis.</title>
        <authorList>
            <person name="Oliphant S.A."/>
            <person name="Watson-Haigh N.S."/>
            <person name="Sumby K.M."/>
            <person name="Gardner J."/>
            <person name="Groom S."/>
            <person name="Jiranek V."/>
        </authorList>
    </citation>
    <scope>NUCLEOTIDE SEQUENCE [LARGE SCALE GENOMIC DNA]</scope>
    <source>
        <strain evidence="10 11">SG4_A1</strain>
    </source>
</reference>
<protein>
    <recommendedName>
        <fullName evidence="9">Endoribonuclease YbeY</fullName>
        <ecNumber evidence="9">3.1.-.-</ecNumber>
    </recommendedName>
</protein>
<keyword evidence="5 9" id="KW-0479">Metal-binding</keyword>
<keyword evidence="11" id="KW-1185">Reference proteome</keyword>
<comment type="cofactor">
    <cofactor evidence="9">
        <name>Zn(2+)</name>
        <dbReference type="ChEBI" id="CHEBI:29105"/>
    </cofactor>
    <text evidence="9">Binds 1 zinc ion.</text>
</comment>
<proteinExistence type="inferred from homology"/>
<dbReference type="NCBIfam" id="TIGR00043">
    <property type="entry name" value="rRNA maturation RNase YbeY"/>
    <property type="match status" value="1"/>
</dbReference>
<evidence type="ECO:0000256" key="1">
    <source>
        <dbReference type="ARBA" id="ARBA00010875"/>
    </source>
</evidence>
<dbReference type="PROSITE" id="PS01306">
    <property type="entry name" value="UPF0054"/>
    <property type="match status" value="1"/>
</dbReference>
<evidence type="ECO:0000256" key="2">
    <source>
        <dbReference type="ARBA" id="ARBA00022517"/>
    </source>
</evidence>
<dbReference type="EMBL" id="CP093365">
    <property type="protein sequence ID" value="UQS83542.1"/>
    <property type="molecule type" value="Genomic_DNA"/>
</dbReference>
<feature type="binding site" evidence="9">
    <location>
        <position position="130"/>
    </location>
    <ligand>
        <name>Zn(2+)</name>
        <dbReference type="ChEBI" id="CHEBI:29105"/>
        <note>catalytic</note>
    </ligand>
</feature>
<dbReference type="InterPro" id="IPR002036">
    <property type="entry name" value="YbeY"/>
</dbReference>
<evidence type="ECO:0000256" key="9">
    <source>
        <dbReference type="HAMAP-Rule" id="MF_00009"/>
    </source>
</evidence>
<evidence type="ECO:0000256" key="3">
    <source>
        <dbReference type="ARBA" id="ARBA00022552"/>
    </source>
</evidence>
<keyword evidence="4 9" id="KW-0540">Nuclease</keyword>
<evidence type="ECO:0000313" key="10">
    <source>
        <dbReference type="EMBL" id="UQS83542.1"/>
    </source>
</evidence>
<comment type="subcellular location">
    <subcellularLocation>
        <location evidence="9">Cytoplasm</location>
    </subcellularLocation>
</comment>
<feature type="binding site" evidence="9">
    <location>
        <position position="124"/>
    </location>
    <ligand>
        <name>Zn(2+)</name>
        <dbReference type="ChEBI" id="CHEBI:29105"/>
        <note>catalytic</note>
    </ligand>
</feature>
<dbReference type="InterPro" id="IPR020549">
    <property type="entry name" value="YbeY_CS"/>
</dbReference>
<keyword evidence="2 9" id="KW-0690">Ribosome biogenesis</keyword>
<dbReference type="EC" id="3.1.-.-" evidence="9"/>
<comment type="similarity">
    <text evidence="1 9">Belongs to the endoribonuclease YbeY family.</text>
</comment>
<dbReference type="RefSeq" id="WP_249512768.1">
    <property type="nucleotide sequence ID" value="NZ_CP093365.1"/>
</dbReference>
<dbReference type="InterPro" id="IPR023091">
    <property type="entry name" value="MetalPrtase_cat_dom_sf_prd"/>
</dbReference>
<dbReference type="PANTHER" id="PTHR46986:SF1">
    <property type="entry name" value="ENDORIBONUCLEASE YBEY, CHLOROPLASTIC"/>
    <property type="match status" value="1"/>
</dbReference>
<evidence type="ECO:0000256" key="5">
    <source>
        <dbReference type="ARBA" id="ARBA00022723"/>
    </source>
</evidence>
<dbReference type="HAMAP" id="MF_00009">
    <property type="entry name" value="Endoribonucl_YbeY"/>
    <property type="match status" value="1"/>
</dbReference>
<dbReference type="PANTHER" id="PTHR46986">
    <property type="entry name" value="ENDORIBONUCLEASE YBEY, CHLOROPLASTIC"/>
    <property type="match status" value="1"/>
</dbReference>
<keyword evidence="6 9" id="KW-0255">Endonuclease</keyword>
<dbReference type="Proteomes" id="UP000831947">
    <property type="component" value="Chromosome"/>
</dbReference>
<sequence>MNLEIYDDNQLVDDKHQQLARELFDYGAKQIDLPADTEASITFSTLDEIHKINLKYRQMDRPTDVISFAIEDADDTSVLEMELGIPRNIGDLFICPEIVQKQAVEYGHSLEREFGYTVIHGLLHLSGYDHIQDDEAEVMFSLQEKILDNFGLQR</sequence>
<accession>A0ABY4PDE2</accession>
<feature type="binding site" evidence="9">
    <location>
        <position position="120"/>
    </location>
    <ligand>
        <name>Zn(2+)</name>
        <dbReference type="ChEBI" id="CHEBI:29105"/>
        <note>catalytic</note>
    </ligand>
</feature>